<protein>
    <submittedName>
        <fullName evidence="1">Uncharacterized protein</fullName>
    </submittedName>
</protein>
<dbReference type="Proteomes" id="UP000264693">
    <property type="component" value="Chromosome"/>
</dbReference>
<dbReference type="EMBL" id="NXAO01000014">
    <property type="protein sequence ID" value="PHO16130.1"/>
    <property type="molecule type" value="Genomic_DNA"/>
</dbReference>
<evidence type="ECO:0000313" key="4">
    <source>
        <dbReference type="Proteomes" id="UP000264693"/>
    </source>
</evidence>
<dbReference type="KEGG" id="amar:AMRN_2132"/>
<dbReference type="EMBL" id="CP032101">
    <property type="protein sequence ID" value="AXX87846.1"/>
    <property type="molecule type" value="Genomic_DNA"/>
</dbReference>
<evidence type="ECO:0000313" key="2">
    <source>
        <dbReference type="EMBL" id="PHO16130.1"/>
    </source>
</evidence>
<gene>
    <name evidence="1" type="ORF">AMRN_2132</name>
    <name evidence="2" type="ORF">CPH92_03240</name>
</gene>
<accession>A0A347TML8</accession>
<name>A0A347TML8_9BACT</name>
<keyword evidence="3" id="KW-1185">Reference proteome</keyword>
<sequence length="147" mass="17617">MAEKLLTIMLNEENYDKLKKKLLKKNTIDVQIKELALKYLDYIFQLKTCINEIKKEDKEFISDEDKNEFIYEYYCEIESSKYCLFECINIIELKNTLKDCMVNIETKITDCKYDLYPGFLCEPKSILEVSILHSTLENFREEISYLE</sequence>
<dbReference type="Proteomes" id="UP000224740">
    <property type="component" value="Unassembled WGS sequence"/>
</dbReference>
<reference evidence="1 4" key="3">
    <citation type="submission" date="2018-08" db="EMBL/GenBank/DDBJ databases">
        <title>Complete genome of the Arcobacter marinus type strain JCM 15502.</title>
        <authorList>
            <person name="Miller W.G."/>
            <person name="Yee E."/>
            <person name="Huynh S."/>
            <person name="Parker C.T."/>
        </authorList>
    </citation>
    <scope>NUCLEOTIDE SEQUENCE [LARGE SCALE GENOMIC DNA]</scope>
    <source>
        <strain evidence="1 4">JCM 15502</strain>
    </source>
</reference>
<organism evidence="1 4">
    <name type="scientific">Malaciobacter marinus</name>
    <dbReference type="NCBI Taxonomy" id="505249"/>
    <lineage>
        <taxon>Bacteria</taxon>
        <taxon>Pseudomonadati</taxon>
        <taxon>Campylobacterota</taxon>
        <taxon>Epsilonproteobacteria</taxon>
        <taxon>Campylobacterales</taxon>
        <taxon>Arcobacteraceae</taxon>
        <taxon>Malaciobacter</taxon>
    </lineage>
</organism>
<dbReference type="RefSeq" id="WP_099310350.1">
    <property type="nucleotide sequence ID" value="NZ_CP032101.1"/>
</dbReference>
<dbReference type="AlphaFoldDB" id="A0A347TML8"/>
<evidence type="ECO:0000313" key="3">
    <source>
        <dbReference type="Proteomes" id="UP000224740"/>
    </source>
</evidence>
<reference evidence="2" key="2">
    <citation type="submission" date="2017-09" db="EMBL/GenBank/DDBJ databases">
        <authorList>
            <person name="Perez-Cataluna A."/>
            <person name="Figueras M.J."/>
            <person name="Salas-Masso N."/>
        </authorList>
    </citation>
    <scope>NUCLEOTIDE SEQUENCE</scope>
    <source>
        <strain evidence="2">CECT 7727</strain>
    </source>
</reference>
<evidence type="ECO:0000313" key="1">
    <source>
        <dbReference type="EMBL" id="AXX87846.1"/>
    </source>
</evidence>
<reference evidence="3" key="1">
    <citation type="submission" date="2017-09" db="EMBL/GenBank/DDBJ databases">
        <title>Arcobacter canalis sp. nov., a new species isolated from a water canal contaminated with urban sewage.</title>
        <authorList>
            <person name="Perez-Cataluna A."/>
            <person name="Salas-Masso N."/>
            <person name="Figueras M.J."/>
        </authorList>
    </citation>
    <scope>NUCLEOTIDE SEQUENCE [LARGE SCALE GENOMIC DNA]</scope>
    <source>
        <strain evidence="3">CECT 7727</strain>
    </source>
</reference>
<proteinExistence type="predicted"/>